<dbReference type="SUPFAM" id="SSF53335">
    <property type="entry name" value="S-adenosyl-L-methionine-dependent methyltransferases"/>
    <property type="match status" value="1"/>
</dbReference>
<dbReference type="Proteomes" id="UP000187608">
    <property type="component" value="Unassembled WGS sequence"/>
</dbReference>
<evidence type="ECO:0000313" key="7">
    <source>
        <dbReference type="EMBL" id="SIS37128.1"/>
    </source>
</evidence>
<dbReference type="HAMAP" id="MF_01813">
    <property type="entry name" value="MenG_UbiE_methyltr"/>
    <property type="match status" value="1"/>
</dbReference>
<dbReference type="FunFam" id="3.40.50.150:FF:000086">
    <property type="entry name" value="Demethylmenaquinone methyltransferase"/>
    <property type="match status" value="1"/>
</dbReference>
<evidence type="ECO:0000256" key="5">
    <source>
        <dbReference type="ARBA" id="ARBA00059758"/>
    </source>
</evidence>
<dbReference type="PROSITE" id="PS51608">
    <property type="entry name" value="SAM_MT_UBIE"/>
    <property type="match status" value="1"/>
</dbReference>
<dbReference type="PROSITE" id="PS01184">
    <property type="entry name" value="UBIE_2"/>
    <property type="match status" value="1"/>
</dbReference>
<feature type="binding site" evidence="6">
    <location>
        <begin position="107"/>
        <end position="108"/>
    </location>
    <ligand>
        <name>S-adenosyl-L-methionine</name>
        <dbReference type="ChEBI" id="CHEBI:59789"/>
    </ligand>
</feature>
<dbReference type="Gene3D" id="3.40.50.150">
    <property type="entry name" value="Vaccinia Virus protein VP39"/>
    <property type="match status" value="1"/>
</dbReference>
<dbReference type="GO" id="GO:0009234">
    <property type="term" value="P:menaquinone biosynthetic process"/>
    <property type="evidence" value="ECO:0007669"/>
    <property type="project" value="UniProtKB-UniRule"/>
</dbReference>
<dbReference type="EC" id="2.1.1.163" evidence="6"/>
<comment type="caution">
    <text evidence="6">Lacks conserved residue(s) required for the propagation of feature annotation.</text>
</comment>
<dbReference type="InterPro" id="IPR029063">
    <property type="entry name" value="SAM-dependent_MTases_sf"/>
</dbReference>
<dbReference type="UniPathway" id="UPA00079">
    <property type="reaction ID" value="UER00169"/>
</dbReference>
<dbReference type="RefSeq" id="WP_076556502.1">
    <property type="nucleotide sequence ID" value="NZ_FTOC01000001.1"/>
</dbReference>
<dbReference type="PANTHER" id="PTHR43591:SF24">
    <property type="entry name" value="2-METHOXY-6-POLYPRENYL-1,4-BENZOQUINOL METHYLASE, MITOCHONDRIAL"/>
    <property type="match status" value="1"/>
</dbReference>
<evidence type="ECO:0000256" key="2">
    <source>
        <dbReference type="ARBA" id="ARBA00022603"/>
    </source>
</evidence>
<protein>
    <recommendedName>
        <fullName evidence="6">Demethylmenaquinone methyltransferase</fullName>
        <ecNumber evidence="6">2.1.1.163</ecNumber>
    </recommendedName>
</protein>
<comment type="similarity">
    <text evidence="6">Belongs to the class I-like SAM-binding methyltransferase superfamily. MenG/UbiE family.</text>
</comment>
<dbReference type="NCBIfam" id="TIGR01934">
    <property type="entry name" value="MenG_MenH_UbiE"/>
    <property type="match status" value="1"/>
</dbReference>
<evidence type="ECO:0000256" key="6">
    <source>
        <dbReference type="HAMAP-Rule" id="MF_01813"/>
    </source>
</evidence>
<evidence type="ECO:0000256" key="3">
    <source>
        <dbReference type="ARBA" id="ARBA00022679"/>
    </source>
</evidence>
<reference evidence="8" key="1">
    <citation type="submission" date="2017-01" db="EMBL/GenBank/DDBJ databases">
        <authorList>
            <person name="Varghese N."/>
            <person name="Submissions S."/>
        </authorList>
    </citation>
    <scope>NUCLEOTIDE SEQUENCE [LARGE SCALE GENOMIC DNA]</scope>
    <source>
        <strain evidence="8">DSM 23127</strain>
    </source>
</reference>
<dbReference type="NCBIfam" id="NF001244">
    <property type="entry name" value="PRK00216.1-5"/>
    <property type="match status" value="1"/>
</dbReference>
<name>A0A1N7IJ96_9BACI</name>
<comment type="function">
    <text evidence="5 6">Methyltransferase required for the conversion of demethylmenaquinol (DMKH2) to menaquinol (MKH2).</text>
</comment>
<keyword evidence="1 6" id="KW-0474">Menaquinone biosynthesis</keyword>
<dbReference type="InterPro" id="IPR004033">
    <property type="entry name" value="UbiE/COQ5_MeTrFase"/>
</dbReference>
<evidence type="ECO:0000256" key="4">
    <source>
        <dbReference type="ARBA" id="ARBA00022691"/>
    </source>
</evidence>
<dbReference type="STRING" id="570947.SAMN05421687_101233"/>
<gene>
    <name evidence="6" type="primary">menG</name>
    <name evidence="7" type="ORF">SAMN05421687_101233</name>
</gene>
<dbReference type="GO" id="GO:0043770">
    <property type="term" value="F:demethylmenaquinone methyltransferase activity"/>
    <property type="evidence" value="ECO:0007669"/>
    <property type="project" value="UniProtKB-UniRule"/>
</dbReference>
<keyword evidence="4 6" id="KW-0949">S-adenosyl-L-methionine</keyword>
<feature type="binding site" evidence="6">
    <location>
        <position position="79"/>
    </location>
    <ligand>
        <name>S-adenosyl-L-methionine</name>
        <dbReference type="ChEBI" id="CHEBI:59789"/>
    </ligand>
</feature>
<dbReference type="Pfam" id="PF01209">
    <property type="entry name" value="Ubie_methyltran"/>
    <property type="match status" value="1"/>
</dbReference>
<dbReference type="CDD" id="cd02440">
    <property type="entry name" value="AdoMet_MTases"/>
    <property type="match status" value="1"/>
</dbReference>
<feature type="binding site" evidence="6">
    <location>
        <position position="58"/>
    </location>
    <ligand>
        <name>S-adenosyl-L-methionine</name>
        <dbReference type="ChEBI" id="CHEBI:59789"/>
    </ligand>
</feature>
<dbReference type="NCBIfam" id="NF001243">
    <property type="entry name" value="PRK00216.1-4"/>
    <property type="match status" value="1"/>
</dbReference>
<sequence>MDEKKEERVHRVFENISTRYDKMNSIISFQQHKLWRRDVMKHMDVEKGTMALDVCCGTGDWTMAMGEAVGPEGHVIGVDFSYNMLSEAVKKKLAHKSLANIEYQHGNAMDLPFDDNTFDYVTIGFGLRNVPDYFQALIEMNRVLKPGGLLVCLETSQPENTFFRRVYYAYFERVMPLFGKWFAKSLKEYQWLHESAKTFPGKMELKTLFEKAGFREVQMKPYSAGVAAMHMGRK</sequence>
<dbReference type="GO" id="GO:0032259">
    <property type="term" value="P:methylation"/>
    <property type="evidence" value="ECO:0007669"/>
    <property type="project" value="UniProtKB-KW"/>
</dbReference>
<evidence type="ECO:0000313" key="8">
    <source>
        <dbReference type="Proteomes" id="UP000187608"/>
    </source>
</evidence>
<keyword evidence="3 6" id="KW-0808">Transferase</keyword>
<accession>A0A1N7IJ96</accession>
<evidence type="ECO:0000256" key="1">
    <source>
        <dbReference type="ARBA" id="ARBA00022428"/>
    </source>
</evidence>
<comment type="pathway">
    <text evidence="6">Quinol/quinone metabolism; menaquinone biosynthesis; menaquinol from 1,4-dihydroxy-2-naphthoate: step 2/2.</text>
</comment>
<proteinExistence type="inferred from homology"/>
<keyword evidence="8" id="KW-1185">Reference proteome</keyword>
<dbReference type="AlphaFoldDB" id="A0A1N7IJ96"/>
<dbReference type="PROSITE" id="PS01183">
    <property type="entry name" value="UBIE_1"/>
    <property type="match status" value="1"/>
</dbReference>
<organism evidence="7 8">
    <name type="scientific">Salimicrobium flavidum</name>
    <dbReference type="NCBI Taxonomy" id="570947"/>
    <lineage>
        <taxon>Bacteria</taxon>
        <taxon>Bacillati</taxon>
        <taxon>Bacillota</taxon>
        <taxon>Bacilli</taxon>
        <taxon>Bacillales</taxon>
        <taxon>Bacillaceae</taxon>
        <taxon>Salimicrobium</taxon>
    </lineage>
</organism>
<keyword evidence="2 6" id="KW-0489">Methyltransferase</keyword>
<dbReference type="InterPro" id="IPR023576">
    <property type="entry name" value="UbiE/COQ5_MeTrFase_CS"/>
</dbReference>
<dbReference type="EMBL" id="FTOC01000001">
    <property type="protein sequence ID" value="SIS37128.1"/>
    <property type="molecule type" value="Genomic_DNA"/>
</dbReference>
<dbReference type="OrthoDB" id="9808140at2"/>
<comment type="catalytic activity">
    <reaction evidence="6">
        <text>a 2-demethylmenaquinol + S-adenosyl-L-methionine = a menaquinol + S-adenosyl-L-homocysteine + H(+)</text>
        <dbReference type="Rhea" id="RHEA:42640"/>
        <dbReference type="Rhea" id="RHEA-COMP:9539"/>
        <dbReference type="Rhea" id="RHEA-COMP:9563"/>
        <dbReference type="ChEBI" id="CHEBI:15378"/>
        <dbReference type="ChEBI" id="CHEBI:18151"/>
        <dbReference type="ChEBI" id="CHEBI:55437"/>
        <dbReference type="ChEBI" id="CHEBI:57856"/>
        <dbReference type="ChEBI" id="CHEBI:59789"/>
        <dbReference type="EC" id="2.1.1.163"/>
    </reaction>
</comment>
<dbReference type="PANTHER" id="PTHR43591">
    <property type="entry name" value="METHYLTRANSFERASE"/>
    <property type="match status" value="1"/>
</dbReference>